<evidence type="ECO:0000313" key="2">
    <source>
        <dbReference type="Proteomes" id="UP000281594"/>
    </source>
</evidence>
<dbReference type="Proteomes" id="UP000281594">
    <property type="component" value="Unassembled WGS sequence"/>
</dbReference>
<accession>A0A3L8R2H8</accession>
<organism evidence="1 2">
    <name type="scientific">Streptomyces rapamycinicus (strain ATCC 29253 / DSM 41530 / NRRL 5491 / AYB-994)</name>
    <name type="common">Streptomyces hygroscopicus (strain ATCC 29253)</name>
    <dbReference type="NCBI Taxonomy" id="1343740"/>
    <lineage>
        <taxon>Bacteria</taxon>
        <taxon>Bacillati</taxon>
        <taxon>Actinomycetota</taxon>
        <taxon>Actinomycetes</taxon>
        <taxon>Kitasatosporales</taxon>
        <taxon>Streptomycetaceae</taxon>
        <taxon>Streptomyces</taxon>
        <taxon>Streptomyces violaceusniger group</taxon>
    </lineage>
</organism>
<dbReference type="STRING" id="1343740.M271_12240"/>
<name>A0A3L8R2H8_STRRN</name>
<sequence length="317" mass="32428">MSAMTGRDETRFDTLGPTLTVTTVPADPAGGDTVTATAHLTNDCPFPLRDAVLHLIGPGATTAARTLPLGNLRRGAKVTRSWRTAMPADVAGDVSFTAHLVFDVDGHSSDCARSARTVSVPYEPNGVREPYTTFATTGDATFGQYAPGQLVIWAGGRDLSGGTDEKGVIYLPGAAAESCVVQVRTAGLTGSDNPSAKSGIAIAGDLTAPGKGGYAVLTMSARYGLEFMTDSDGDGHLDTWAGGGGSYHPAWLRLVRSGTTCTAYATGNGLAWERVGTATVPSASGAGDAGVIASAVNANYPGTTVRAVFDHFSVEAP</sequence>
<dbReference type="Gene3D" id="2.60.120.200">
    <property type="match status" value="1"/>
</dbReference>
<evidence type="ECO:0000313" key="1">
    <source>
        <dbReference type="EMBL" id="RLV73816.1"/>
    </source>
</evidence>
<reference evidence="1 2" key="1">
    <citation type="journal article" date="2018" name="J. Biol. Chem.">
        <title>Discovery of the actinoplanic acid pathway in Streptomyces rapamycinicus reveals a genetically conserved synergism with rapamycin.</title>
        <authorList>
            <person name="Mrak P."/>
            <person name="Krastel P."/>
            <person name="Pivk Lukancic P."/>
            <person name="Tao J."/>
            <person name="Pistorius D."/>
            <person name="Moore C.M."/>
        </authorList>
    </citation>
    <scope>NUCLEOTIDE SEQUENCE [LARGE SCALE GENOMIC DNA]</scope>
    <source>
        <strain evidence="1 2">NRRL 5491</strain>
    </source>
</reference>
<dbReference type="EMBL" id="QYCY01000002">
    <property type="protein sequence ID" value="RLV73816.1"/>
    <property type="molecule type" value="Genomic_DNA"/>
</dbReference>
<protein>
    <submittedName>
        <fullName evidence="1">Uncharacterized protein</fullName>
    </submittedName>
</protein>
<dbReference type="GO" id="GO:0003810">
    <property type="term" value="F:protein-glutamine gamma-glutamyltransferase activity"/>
    <property type="evidence" value="ECO:0007669"/>
    <property type="project" value="InterPro"/>
</dbReference>
<gene>
    <name evidence="1" type="ORF">D3C57_131360</name>
</gene>
<comment type="caution">
    <text evidence="1">The sequence shown here is derived from an EMBL/GenBank/DDBJ whole genome shotgun (WGS) entry which is preliminary data.</text>
</comment>
<dbReference type="Gene3D" id="2.60.40.10">
    <property type="entry name" value="Immunoglobulins"/>
    <property type="match status" value="1"/>
</dbReference>
<dbReference type="InterPro" id="IPR036238">
    <property type="entry name" value="Transglutaminase_C_sf"/>
</dbReference>
<dbReference type="SUPFAM" id="SSF49309">
    <property type="entry name" value="Transglutaminase, two C-terminal domains"/>
    <property type="match status" value="1"/>
</dbReference>
<dbReference type="InterPro" id="IPR013783">
    <property type="entry name" value="Ig-like_fold"/>
</dbReference>
<proteinExistence type="predicted"/>
<dbReference type="AlphaFoldDB" id="A0A3L8R2H8"/>
<dbReference type="GO" id="GO:0005975">
    <property type="term" value="P:carbohydrate metabolic process"/>
    <property type="evidence" value="ECO:0007669"/>
    <property type="project" value="UniProtKB-ARBA"/>
</dbReference>